<dbReference type="CDD" id="cd00866">
    <property type="entry name" value="PEBP_euk"/>
    <property type="match status" value="1"/>
</dbReference>
<organism evidence="2 3">
    <name type="scientific">Ditylenchus destructor</name>
    <dbReference type="NCBI Taxonomy" id="166010"/>
    <lineage>
        <taxon>Eukaryota</taxon>
        <taxon>Metazoa</taxon>
        <taxon>Ecdysozoa</taxon>
        <taxon>Nematoda</taxon>
        <taxon>Chromadorea</taxon>
        <taxon>Rhabditida</taxon>
        <taxon>Tylenchina</taxon>
        <taxon>Tylenchomorpha</taxon>
        <taxon>Sphaerularioidea</taxon>
        <taxon>Anguinidae</taxon>
        <taxon>Anguininae</taxon>
        <taxon>Ditylenchus</taxon>
    </lineage>
</organism>
<name>A0AAD4MFI4_9BILA</name>
<feature type="chain" id="PRO_5042061634" evidence="1">
    <location>
        <begin position="22"/>
        <end position="178"/>
    </location>
</feature>
<proteinExistence type="predicted"/>
<comment type="caution">
    <text evidence="2">The sequence shown here is derived from an EMBL/GenBank/DDBJ whole genome shotgun (WGS) entry which is preliminary data.</text>
</comment>
<keyword evidence="3" id="KW-1185">Reference proteome</keyword>
<evidence type="ECO:0000313" key="2">
    <source>
        <dbReference type="EMBL" id="KAI1692917.1"/>
    </source>
</evidence>
<sequence>MNTKFLFAMSLLICFVKLASAGETAENIFNNHQFLKKYLRTGETPDSVEILQVKYGNDEVTPDATLNPVDIKNKPTQMHWTTEPDQLYTIMMLDNDTDYHVHWFHNNVKGNDIGSGSSMQPYISPKANQTPHTYIFLVYKQTQKIPGALCVRTSRSFPLQFAWAQNLTPLVAINIFKA</sequence>
<evidence type="ECO:0000256" key="1">
    <source>
        <dbReference type="SAM" id="SignalP"/>
    </source>
</evidence>
<dbReference type="InterPro" id="IPR008914">
    <property type="entry name" value="PEBP"/>
</dbReference>
<dbReference type="Gene3D" id="3.90.280.10">
    <property type="entry name" value="PEBP-like"/>
    <property type="match status" value="1"/>
</dbReference>
<dbReference type="EMBL" id="JAKKPZ010000698">
    <property type="protein sequence ID" value="KAI1692917.1"/>
    <property type="molecule type" value="Genomic_DNA"/>
</dbReference>
<protein>
    <submittedName>
        <fullName evidence="2">Phosphatidylethanolamine-binding protein domain-containing protein</fullName>
    </submittedName>
</protein>
<dbReference type="InterPro" id="IPR035810">
    <property type="entry name" value="PEBP_euk"/>
</dbReference>
<evidence type="ECO:0000313" key="3">
    <source>
        <dbReference type="Proteomes" id="UP001201812"/>
    </source>
</evidence>
<dbReference type="InterPro" id="IPR036610">
    <property type="entry name" value="PEBP-like_sf"/>
</dbReference>
<dbReference type="PANTHER" id="PTHR11362">
    <property type="entry name" value="PHOSPHATIDYLETHANOLAMINE-BINDING PROTEIN"/>
    <property type="match status" value="1"/>
</dbReference>
<gene>
    <name evidence="2" type="ORF">DdX_20954</name>
</gene>
<reference evidence="2" key="1">
    <citation type="submission" date="2022-01" db="EMBL/GenBank/DDBJ databases">
        <title>Genome Sequence Resource for Two Populations of Ditylenchus destructor, the Migratory Endoparasitic Phytonematode.</title>
        <authorList>
            <person name="Zhang H."/>
            <person name="Lin R."/>
            <person name="Xie B."/>
        </authorList>
    </citation>
    <scope>NUCLEOTIDE SEQUENCE</scope>
    <source>
        <strain evidence="2">BazhouSP</strain>
    </source>
</reference>
<feature type="signal peptide" evidence="1">
    <location>
        <begin position="1"/>
        <end position="21"/>
    </location>
</feature>
<dbReference type="SUPFAM" id="SSF49777">
    <property type="entry name" value="PEBP-like"/>
    <property type="match status" value="1"/>
</dbReference>
<dbReference type="Pfam" id="PF01161">
    <property type="entry name" value="PBP"/>
    <property type="match status" value="1"/>
</dbReference>
<keyword evidence="1" id="KW-0732">Signal</keyword>
<dbReference type="PANTHER" id="PTHR11362:SF82">
    <property type="entry name" value="PHOSPHATIDYLETHANOLAMINE-BINDING PROTEIN 4"/>
    <property type="match status" value="1"/>
</dbReference>
<dbReference type="AlphaFoldDB" id="A0AAD4MFI4"/>
<dbReference type="Proteomes" id="UP001201812">
    <property type="component" value="Unassembled WGS sequence"/>
</dbReference>
<accession>A0AAD4MFI4</accession>